<dbReference type="Gene3D" id="1.10.600.10">
    <property type="entry name" value="Farnesyl Diphosphate Synthase"/>
    <property type="match status" value="1"/>
</dbReference>
<evidence type="ECO:0000256" key="2">
    <source>
        <dbReference type="ARBA" id="ARBA00022679"/>
    </source>
</evidence>
<evidence type="ECO:0000256" key="3">
    <source>
        <dbReference type="ARBA" id="ARBA00022723"/>
    </source>
</evidence>
<dbReference type="EMBL" id="AJWY01006583">
    <property type="protein sequence ID" value="EKC66445.1"/>
    <property type="molecule type" value="Genomic_DNA"/>
</dbReference>
<dbReference type="PROSITE" id="PS00723">
    <property type="entry name" value="POLYPRENYL_SYNTHASE_1"/>
    <property type="match status" value="1"/>
</dbReference>
<organism evidence="6">
    <name type="scientific">human gut metagenome</name>
    <dbReference type="NCBI Taxonomy" id="408170"/>
    <lineage>
        <taxon>unclassified sequences</taxon>
        <taxon>metagenomes</taxon>
        <taxon>organismal metagenomes</taxon>
    </lineage>
</organism>
<keyword evidence="3" id="KW-0479">Metal-binding</keyword>
<proteinExistence type="predicted"/>
<dbReference type="PANTHER" id="PTHR43281:SF1">
    <property type="entry name" value="FARNESYL DIPHOSPHATE SYNTHASE"/>
    <property type="match status" value="1"/>
</dbReference>
<keyword evidence="4" id="KW-0460">Magnesium</keyword>
<gene>
    <name evidence="6" type="ORF">LEA_09806</name>
</gene>
<dbReference type="InterPro" id="IPR008949">
    <property type="entry name" value="Isoprenoid_synthase_dom_sf"/>
</dbReference>
<dbReference type="AlphaFoldDB" id="K1TJH6"/>
<dbReference type="SUPFAM" id="SSF48576">
    <property type="entry name" value="Terpenoid synthases"/>
    <property type="match status" value="1"/>
</dbReference>
<dbReference type="GO" id="GO:0046872">
    <property type="term" value="F:metal ion binding"/>
    <property type="evidence" value="ECO:0007669"/>
    <property type="project" value="UniProtKB-KW"/>
</dbReference>
<comment type="caution">
    <text evidence="6">The sequence shown here is derived from an EMBL/GenBank/DDBJ whole genome shotgun (WGS) entry which is preliminary data.</text>
</comment>
<reference evidence="6" key="1">
    <citation type="journal article" date="2013" name="Environ. Microbiol.">
        <title>Microbiota from the distal guts of lean and obese adolescents exhibit partial functional redundancy besides clear differences in community structure.</title>
        <authorList>
            <person name="Ferrer M."/>
            <person name="Ruiz A."/>
            <person name="Lanza F."/>
            <person name="Haange S.B."/>
            <person name="Oberbach A."/>
            <person name="Till H."/>
            <person name="Bargiela R."/>
            <person name="Campoy C."/>
            <person name="Segura M.T."/>
            <person name="Richter M."/>
            <person name="von Bergen M."/>
            <person name="Seifert J."/>
            <person name="Suarez A."/>
        </authorList>
    </citation>
    <scope>NUCLEOTIDE SEQUENCE</scope>
</reference>
<evidence type="ECO:0000256" key="5">
    <source>
        <dbReference type="ARBA" id="ARBA00023229"/>
    </source>
</evidence>
<keyword evidence="2 6" id="KW-0808">Transferase</keyword>
<dbReference type="InterPro" id="IPR033749">
    <property type="entry name" value="Polyprenyl_synt_CS"/>
</dbReference>
<evidence type="ECO:0000256" key="1">
    <source>
        <dbReference type="ARBA" id="ARBA00001946"/>
    </source>
</evidence>
<dbReference type="EC" id="2.5.1.-" evidence="6"/>
<accession>K1TJH6</accession>
<evidence type="ECO:0000313" key="6">
    <source>
        <dbReference type="EMBL" id="EKC66445.1"/>
    </source>
</evidence>
<dbReference type="GO" id="GO:0008299">
    <property type="term" value="P:isoprenoid biosynthetic process"/>
    <property type="evidence" value="ECO:0007669"/>
    <property type="project" value="UniProtKB-KW"/>
</dbReference>
<protein>
    <submittedName>
        <fullName evidence="6">Polyprenyl synthetase</fullName>
        <ecNumber evidence="6">2.5.1.-</ecNumber>
    </submittedName>
</protein>
<name>K1TJH6_9ZZZZ</name>
<dbReference type="Pfam" id="PF00348">
    <property type="entry name" value="polyprenyl_synt"/>
    <property type="match status" value="1"/>
</dbReference>
<dbReference type="GO" id="GO:0004659">
    <property type="term" value="F:prenyltransferase activity"/>
    <property type="evidence" value="ECO:0007669"/>
    <property type="project" value="InterPro"/>
</dbReference>
<evidence type="ECO:0000256" key="4">
    <source>
        <dbReference type="ARBA" id="ARBA00022842"/>
    </source>
</evidence>
<sequence length="187" mass="20697">MTAEKYTFPANYGEFDAVFREYRAIFEKQLRTVCDSFCDNGAKYRALYDAASYSLEAGGKRIRPVLAFEMCRVCGGDINDAVPAAVAVEMIHTFSLIHDDLPCMDDDDMRRGRPSCHKAHGEAVALLAGDALSAYAGKYICDSDLPAEKKTAMIKELYDRTLGMIEGQTIDTAENSTRLTDCCQCTK</sequence>
<dbReference type="InterPro" id="IPR000092">
    <property type="entry name" value="Polyprenyl_synt"/>
</dbReference>
<dbReference type="PANTHER" id="PTHR43281">
    <property type="entry name" value="FARNESYL DIPHOSPHATE SYNTHASE"/>
    <property type="match status" value="1"/>
</dbReference>
<comment type="cofactor">
    <cofactor evidence="1">
        <name>Mg(2+)</name>
        <dbReference type="ChEBI" id="CHEBI:18420"/>
    </cofactor>
</comment>
<keyword evidence="5" id="KW-0414">Isoprene biosynthesis</keyword>